<dbReference type="EMBL" id="BSTK01000022">
    <property type="protein sequence ID" value="GLY91760.1"/>
    <property type="molecule type" value="Genomic_DNA"/>
</dbReference>
<evidence type="ECO:0000313" key="1">
    <source>
        <dbReference type="EMBL" id="GLY91760.1"/>
    </source>
</evidence>
<dbReference type="AlphaFoldDB" id="A0A9W6W569"/>
<name>A0A9W6W569_9ACTN</name>
<dbReference type="Pfam" id="PF13646">
    <property type="entry name" value="HEAT_2"/>
    <property type="match status" value="1"/>
</dbReference>
<sequence>MSYAAFTMRCVRIPSPVEDDLMTNRRFAQALESMRSPDARLRTHGFDFLREHADAYVDELIAEFGREEDDELRCWLLELISEARSPRALRVLTGELESDDDSVRFWAIRGLEMLDTPGAHEALEQAREGGWIA</sequence>
<accession>A0A9W6W569</accession>
<evidence type="ECO:0008006" key="3">
    <source>
        <dbReference type="Google" id="ProtNLM"/>
    </source>
</evidence>
<evidence type="ECO:0000313" key="2">
    <source>
        <dbReference type="Proteomes" id="UP001165074"/>
    </source>
</evidence>
<organism evidence="1 2">
    <name type="scientific">Actinoallomurus iriomotensis</name>
    <dbReference type="NCBI Taxonomy" id="478107"/>
    <lineage>
        <taxon>Bacteria</taxon>
        <taxon>Bacillati</taxon>
        <taxon>Actinomycetota</taxon>
        <taxon>Actinomycetes</taxon>
        <taxon>Streptosporangiales</taxon>
        <taxon>Thermomonosporaceae</taxon>
        <taxon>Actinoallomurus</taxon>
    </lineage>
</organism>
<proteinExistence type="predicted"/>
<comment type="caution">
    <text evidence="1">The sequence shown here is derived from an EMBL/GenBank/DDBJ whole genome shotgun (WGS) entry which is preliminary data.</text>
</comment>
<dbReference type="SUPFAM" id="SSF48371">
    <property type="entry name" value="ARM repeat"/>
    <property type="match status" value="1"/>
</dbReference>
<protein>
    <recommendedName>
        <fullName evidence="3">HEAT repeat domain-containing protein</fullName>
    </recommendedName>
</protein>
<dbReference type="Gene3D" id="1.25.10.10">
    <property type="entry name" value="Leucine-rich Repeat Variant"/>
    <property type="match status" value="1"/>
</dbReference>
<dbReference type="InterPro" id="IPR016024">
    <property type="entry name" value="ARM-type_fold"/>
</dbReference>
<dbReference type="Proteomes" id="UP001165074">
    <property type="component" value="Unassembled WGS sequence"/>
</dbReference>
<gene>
    <name evidence="1" type="ORF">Airi02_096880</name>
</gene>
<keyword evidence="2" id="KW-1185">Reference proteome</keyword>
<reference evidence="1" key="1">
    <citation type="submission" date="2023-03" db="EMBL/GenBank/DDBJ databases">
        <title>Actinoallomurus iriomotensis NBRC 103684.</title>
        <authorList>
            <person name="Ichikawa N."/>
            <person name="Sato H."/>
            <person name="Tonouchi N."/>
        </authorList>
    </citation>
    <scope>NUCLEOTIDE SEQUENCE</scope>
    <source>
        <strain evidence="1">NBRC 103684</strain>
    </source>
</reference>
<dbReference type="InterPro" id="IPR011989">
    <property type="entry name" value="ARM-like"/>
</dbReference>